<dbReference type="InterPro" id="IPR036890">
    <property type="entry name" value="HATPase_C_sf"/>
</dbReference>
<protein>
    <submittedName>
        <fullName evidence="4">ATP-binding protein</fullName>
    </submittedName>
</protein>
<dbReference type="Gene3D" id="3.30.565.10">
    <property type="entry name" value="Histidine kinase-like ATPase, C-terminal domain"/>
    <property type="match status" value="1"/>
</dbReference>
<dbReference type="GO" id="GO:0005524">
    <property type="term" value="F:ATP binding"/>
    <property type="evidence" value="ECO:0007669"/>
    <property type="project" value="UniProtKB-KW"/>
</dbReference>
<keyword evidence="1" id="KW-0723">Serine/threonine-protein kinase</keyword>
<dbReference type="PANTHER" id="PTHR35526">
    <property type="entry name" value="ANTI-SIGMA-F FACTOR RSBW-RELATED"/>
    <property type="match status" value="1"/>
</dbReference>
<evidence type="ECO:0000256" key="2">
    <source>
        <dbReference type="SAM" id="MobiDB-lite"/>
    </source>
</evidence>
<keyword evidence="1" id="KW-0808">Transferase</keyword>
<evidence type="ECO:0000256" key="1">
    <source>
        <dbReference type="ARBA" id="ARBA00022527"/>
    </source>
</evidence>
<accession>A0ABT0UK49</accession>
<dbReference type="Proteomes" id="UP001431429">
    <property type="component" value="Unassembled WGS sequence"/>
</dbReference>
<keyword evidence="1" id="KW-0418">Kinase</keyword>
<evidence type="ECO:0000313" key="4">
    <source>
        <dbReference type="EMBL" id="MCM2389008.1"/>
    </source>
</evidence>
<dbReference type="CDD" id="cd16936">
    <property type="entry name" value="HATPase_RsbW-like"/>
    <property type="match status" value="1"/>
</dbReference>
<dbReference type="InterPro" id="IPR050267">
    <property type="entry name" value="Anti-sigma-factor_SerPK"/>
</dbReference>
<feature type="domain" description="Histidine kinase/HSP90-like ATPase" evidence="3">
    <location>
        <begin position="8"/>
        <end position="103"/>
    </location>
</feature>
<dbReference type="SUPFAM" id="SSF55874">
    <property type="entry name" value="ATPase domain of HSP90 chaperone/DNA topoisomerase II/histidine kinase"/>
    <property type="match status" value="1"/>
</dbReference>
<gene>
    <name evidence="4" type="ORF">NBG84_12010</name>
</gene>
<dbReference type="InterPro" id="IPR003594">
    <property type="entry name" value="HATPase_dom"/>
</dbReference>
<keyword evidence="5" id="KW-1185">Reference proteome</keyword>
<reference evidence="4" key="1">
    <citation type="submission" date="2022-06" db="EMBL/GenBank/DDBJ databases">
        <title>Genome public.</title>
        <authorList>
            <person name="Sun Q."/>
        </authorList>
    </citation>
    <scope>NUCLEOTIDE SEQUENCE</scope>
    <source>
        <strain evidence="4">CWNU-1</strain>
    </source>
</reference>
<evidence type="ECO:0000313" key="5">
    <source>
        <dbReference type="Proteomes" id="UP001431429"/>
    </source>
</evidence>
<name>A0ABT0UK49_9ACTN</name>
<organism evidence="4 5">
    <name type="scientific">Streptomyces albipurpureus</name>
    <dbReference type="NCBI Taxonomy" id="2897419"/>
    <lineage>
        <taxon>Bacteria</taxon>
        <taxon>Bacillati</taxon>
        <taxon>Actinomycetota</taxon>
        <taxon>Actinomycetes</taxon>
        <taxon>Kitasatosporales</taxon>
        <taxon>Streptomycetaceae</taxon>
        <taxon>Streptomyces</taxon>
    </lineage>
</organism>
<sequence>MQIPNSRAAAKRARDWLAGPLRATHPLIADDVLLCLSEVVANVYRHTTTPTIRVETLIIEPSVVVRVHDNDPGPLPKPADPGGGGDIESGRGLTLIDACADAWGVTVLGGPEPRGKAFWFTLLGRPASAG</sequence>
<dbReference type="PANTHER" id="PTHR35526:SF3">
    <property type="entry name" value="ANTI-SIGMA-F FACTOR RSBW"/>
    <property type="match status" value="1"/>
</dbReference>
<proteinExistence type="predicted"/>
<evidence type="ECO:0000259" key="3">
    <source>
        <dbReference type="Pfam" id="PF13581"/>
    </source>
</evidence>
<dbReference type="RefSeq" id="WP_250919344.1">
    <property type="nucleotide sequence ID" value="NZ_JAMQAW010000009.1"/>
</dbReference>
<keyword evidence="4" id="KW-0547">Nucleotide-binding</keyword>
<feature type="region of interest" description="Disordered" evidence="2">
    <location>
        <begin position="69"/>
        <end position="89"/>
    </location>
</feature>
<comment type="caution">
    <text evidence="4">The sequence shown here is derived from an EMBL/GenBank/DDBJ whole genome shotgun (WGS) entry which is preliminary data.</text>
</comment>
<dbReference type="EMBL" id="JAMQAW010000009">
    <property type="protein sequence ID" value="MCM2389008.1"/>
    <property type="molecule type" value="Genomic_DNA"/>
</dbReference>
<keyword evidence="4" id="KW-0067">ATP-binding</keyword>
<dbReference type="Pfam" id="PF13581">
    <property type="entry name" value="HATPase_c_2"/>
    <property type="match status" value="1"/>
</dbReference>